<dbReference type="InterPro" id="IPR007159">
    <property type="entry name" value="SpoVT-AbrB_dom"/>
</dbReference>
<protein>
    <submittedName>
        <fullName evidence="2">AbrB/MazE/SpoVT family DNA-binding domain-containing protein</fullName>
    </submittedName>
</protein>
<keyword evidence="2" id="KW-0238">DNA-binding</keyword>
<sequence>MAVNNMERKVTKIGNSLGVTFPTELLKRLGVTHGDDVFIEEQDGAIVIRKSQKVQLPKGVSDDFFDTLDKNMKQYDETMKGLVDR</sequence>
<gene>
    <name evidence="2" type="ORF">ACFPU1_16790</name>
</gene>
<dbReference type="Pfam" id="PF04014">
    <property type="entry name" value="MazE_antitoxin"/>
    <property type="match status" value="1"/>
</dbReference>
<dbReference type="EMBL" id="JBHSOZ010000016">
    <property type="protein sequence ID" value="MFC5714405.1"/>
    <property type="molecule type" value="Genomic_DNA"/>
</dbReference>
<keyword evidence="3" id="KW-1185">Reference proteome</keyword>
<organism evidence="2 3">
    <name type="scientific">Thalassorhabdus alkalitolerans</name>
    <dbReference type="NCBI Taxonomy" id="2282697"/>
    <lineage>
        <taxon>Bacteria</taxon>
        <taxon>Bacillati</taxon>
        <taxon>Bacillota</taxon>
        <taxon>Bacilli</taxon>
        <taxon>Bacillales</taxon>
        <taxon>Bacillaceae</taxon>
        <taxon>Thalassorhabdus</taxon>
    </lineage>
</organism>
<feature type="domain" description="SpoVT-AbrB" evidence="1">
    <location>
        <begin position="11"/>
        <end position="56"/>
    </location>
</feature>
<name>A0ABW0YPI7_9BACI</name>
<comment type="caution">
    <text evidence="2">The sequence shown here is derived from an EMBL/GenBank/DDBJ whole genome shotgun (WGS) entry which is preliminary data.</text>
</comment>
<proteinExistence type="predicted"/>
<dbReference type="SUPFAM" id="SSF89447">
    <property type="entry name" value="AbrB/MazE/MraZ-like"/>
    <property type="match status" value="1"/>
</dbReference>
<reference evidence="3" key="1">
    <citation type="journal article" date="2019" name="Int. J. Syst. Evol. Microbiol.">
        <title>The Global Catalogue of Microorganisms (GCM) 10K type strain sequencing project: providing services to taxonomists for standard genome sequencing and annotation.</title>
        <authorList>
            <consortium name="The Broad Institute Genomics Platform"/>
            <consortium name="The Broad Institute Genome Sequencing Center for Infectious Disease"/>
            <person name="Wu L."/>
            <person name="Ma J."/>
        </authorList>
    </citation>
    <scope>NUCLEOTIDE SEQUENCE [LARGE SCALE GENOMIC DNA]</scope>
    <source>
        <strain evidence="3">CECT 7184</strain>
    </source>
</reference>
<evidence type="ECO:0000313" key="2">
    <source>
        <dbReference type="EMBL" id="MFC5714405.1"/>
    </source>
</evidence>
<dbReference type="Gene3D" id="2.10.260.10">
    <property type="match status" value="1"/>
</dbReference>
<evidence type="ECO:0000313" key="3">
    <source>
        <dbReference type="Proteomes" id="UP001596142"/>
    </source>
</evidence>
<dbReference type="RefSeq" id="WP_385943099.1">
    <property type="nucleotide sequence ID" value="NZ_JBHSOZ010000016.1"/>
</dbReference>
<dbReference type="GO" id="GO:0003677">
    <property type="term" value="F:DNA binding"/>
    <property type="evidence" value="ECO:0007669"/>
    <property type="project" value="UniProtKB-KW"/>
</dbReference>
<dbReference type="Proteomes" id="UP001596142">
    <property type="component" value="Unassembled WGS sequence"/>
</dbReference>
<dbReference type="InterPro" id="IPR013432">
    <property type="entry name" value="Doc_partner"/>
</dbReference>
<dbReference type="NCBIfam" id="TIGR02609">
    <property type="entry name" value="doc_partner"/>
    <property type="match status" value="1"/>
</dbReference>
<dbReference type="InterPro" id="IPR037914">
    <property type="entry name" value="SpoVT-AbrB_sf"/>
</dbReference>
<dbReference type="SMART" id="SM00966">
    <property type="entry name" value="SpoVT_AbrB"/>
    <property type="match status" value="1"/>
</dbReference>
<accession>A0ABW0YPI7</accession>
<evidence type="ECO:0000259" key="1">
    <source>
        <dbReference type="SMART" id="SM00966"/>
    </source>
</evidence>